<feature type="compositionally biased region" description="Basic residues" evidence="1">
    <location>
        <begin position="84"/>
        <end position="94"/>
    </location>
</feature>
<accession>A0A5E4EYN5</accession>
<evidence type="ECO:0000256" key="1">
    <source>
        <dbReference type="SAM" id="MobiDB-lite"/>
    </source>
</evidence>
<dbReference type="InParanoid" id="A0A5E4EYN5"/>
<feature type="compositionally biased region" description="Basic and acidic residues" evidence="1">
    <location>
        <begin position="65"/>
        <end position="83"/>
    </location>
</feature>
<feature type="compositionally biased region" description="Basic and acidic residues" evidence="1">
    <location>
        <begin position="11"/>
        <end position="42"/>
    </location>
</feature>
<gene>
    <name evidence="2" type="ORF">ALMOND_2B010112</name>
</gene>
<sequence length="94" mass="10871">MAKLTSRARSLRHEGLENLKVRRASEGKRKERLCLGEDERNPKARGRSGDEEDDGDVEESAPSDFARKKMESEKTKRGTEREREKRKRVCAAQR</sequence>
<name>A0A5E4EYN5_PRUDU</name>
<feature type="compositionally biased region" description="Acidic residues" evidence="1">
    <location>
        <begin position="50"/>
        <end position="61"/>
    </location>
</feature>
<dbReference type="Proteomes" id="UP000327085">
    <property type="component" value="Chromosome 6"/>
</dbReference>
<protein>
    <submittedName>
        <fullName evidence="2">PREDICTED: uncharacterized protein</fullName>
    </submittedName>
</protein>
<dbReference type="EMBL" id="CABIKO010000047">
    <property type="protein sequence ID" value="VVA20803.1"/>
    <property type="molecule type" value="Genomic_DNA"/>
</dbReference>
<feature type="region of interest" description="Disordered" evidence="1">
    <location>
        <begin position="1"/>
        <end position="94"/>
    </location>
</feature>
<proteinExistence type="predicted"/>
<reference evidence="3" key="1">
    <citation type="journal article" date="2020" name="Plant J.">
        <title>Transposons played a major role in the diversification between the closely related almond and peach genomes: results from the almond genome sequence.</title>
        <authorList>
            <person name="Alioto T."/>
            <person name="Alexiou K.G."/>
            <person name="Bardil A."/>
            <person name="Barteri F."/>
            <person name="Castanera R."/>
            <person name="Cruz F."/>
            <person name="Dhingra A."/>
            <person name="Duval H."/>
            <person name="Fernandez I Marti A."/>
            <person name="Frias L."/>
            <person name="Galan B."/>
            <person name="Garcia J.L."/>
            <person name="Howad W."/>
            <person name="Gomez-Garrido J."/>
            <person name="Gut M."/>
            <person name="Julca I."/>
            <person name="Morata J."/>
            <person name="Puigdomenech P."/>
            <person name="Ribeca P."/>
            <person name="Rubio Cabetas M.J."/>
            <person name="Vlasova A."/>
            <person name="Wirthensohn M."/>
            <person name="Garcia-Mas J."/>
            <person name="Gabaldon T."/>
            <person name="Casacuberta J.M."/>
            <person name="Arus P."/>
        </authorList>
    </citation>
    <scope>NUCLEOTIDE SEQUENCE [LARGE SCALE GENOMIC DNA]</scope>
    <source>
        <strain evidence="3">cv. Texas</strain>
    </source>
</reference>
<organism evidence="2 3">
    <name type="scientific">Prunus dulcis</name>
    <name type="common">Almond</name>
    <name type="synonym">Amygdalus dulcis</name>
    <dbReference type="NCBI Taxonomy" id="3755"/>
    <lineage>
        <taxon>Eukaryota</taxon>
        <taxon>Viridiplantae</taxon>
        <taxon>Streptophyta</taxon>
        <taxon>Embryophyta</taxon>
        <taxon>Tracheophyta</taxon>
        <taxon>Spermatophyta</taxon>
        <taxon>Magnoliopsida</taxon>
        <taxon>eudicotyledons</taxon>
        <taxon>Gunneridae</taxon>
        <taxon>Pentapetalae</taxon>
        <taxon>rosids</taxon>
        <taxon>fabids</taxon>
        <taxon>Rosales</taxon>
        <taxon>Rosaceae</taxon>
        <taxon>Amygdaloideae</taxon>
        <taxon>Amygdaleae</taxon>
        <taxon>Prunus</taxon>
    </lineage>
</organism>
<evidence type="ECO:0000313" key="2">
    <source>
        <dbReference type="EMBL" id="VVA20803.1"/>
    </source>
</evidence>
<dbReference type="AlphaFoldDB" id="A0A5E4EYN5"/>
<dbReference type="Gramene" id="VVA20803">
    <property type="protein sequence ID" value="VVA20803"/>
    <property type="gene ID" value="Prudul26B010112"/>
</dbReference>
<evidence type="ECO:0000313" key="3">
    <source>
        <dbReference type="Proteomes" id="UP000327085"/>
    </source>
</evidence>